<comment type="similarity">
    <text evidence="2">Belongs to the PLAC1 family.</text>
</comment>
<dbReference type="InterPro" id="IPR033222">
    <property type="entry name" value="PLAC1_fam"/>
</dbReference>
<dbReference type="GO" id="GO:0005576">
    <property type="term" value="C:extracellular region"/>
    <property type="evidence" value="ECO:0007669"/>
    <property type="project" value="UniProtKB-SubCell"/>
</dbReference>
<evidence type="ECO:0000256" key="1">
    <source>
        <dbReference type="ARBA" id="ARBA00004613"/>
    </source>
</evidence>
<dbReference type="PANTHER" id="PTHR14380:SF10">
    <property type="entry name" value="OOCYTE-SECRETED PROTEIN 3"/>
    <property type="match status" value="1"/>
</dbReference>
<sequence>MKDFVALQSSFCVCLILASSQQMSVSVGCTSSLFWAVVEPTLLGQDHFLHSDSVSLGIGCPVTHITEKGYEFNYRAIECGIQKEVFSYGVVFYSVLHCTIMHEGVTRKIPLMCHVPRLSSLDTTPGTVDKDLTKSENNLPSANSGLFWNTTNTCLFGLPWIPYFQDPSVKPSYQSLLLRMPHSLVYESANVAVF</sequence>
<gene>
    <name evidence="6" type="ORF">mPipKuh1_012803</name>
</gene>
<keyword evidence="3" id="KW-0964">Secreted</keyword>
<evidence type="ECO:0000256" key="2">
    <source>
        <dbReference type="ARBA" id="ARBA00010071"/>
    </source>
</evidence>
<reference evidence="6 7" key="1">
    <citation type="journal article" date="2020" name="Nature">
        <title>Six reference-quality genomes reveal evolution of bat adaptations.</title>
        <authorList>
            <person name="Jebb D."/>
            <person name="Huang Z."/>
            <person name="Pippel M."/>
            <person name="Hughes G.M."/>
            <person name="Lavrichenko K."/>
            <person name="Devanna P."/>
            <person name="Winkler S."/>
            <person name="Jermiin L.S."/>
            <person name="Skirmuntt E.C."/>
            <person name="Katzourakis A."/>
            <person name="Burkitt-Gray L."/>
            <person name="Ray D.A."/>
            <person name="Sullivan K.A.M."/>
            <person name="Roscito J.G."/>
            <person name="Kirilenko B.M."/>
            <person name="Davalos L.M."/>
            <person name="Corthals A.P."/>
            <person name="Power M.L."/>
            <person name="Jones G."/>
            <person name="Ransome R.D."/>
            <person name="Dechmann D.K.N."/>
            <person name="Locatelli A.G."/>
            <person name="Puechmaille S.J."/>
            <person name="Fedrigo O."/>
            <person name="Jarvis E.D."/>
            <person name="Hiller M."/>
            <person name="Vernes S.C."/>
            <person name="Myers E.W."/>
            <person name="Teeling E.C."/>
        </authorList>
    </citation>
    <scope>NUCLEOTIDE SEQUENCE [LARGE SCALE GENOMIC DNA]</scope>
    <source>
        <strain evidence="6">MPipKuh1</strain>
        <tissue evidence="6">Flight muscle</tissue>
    </source>
</reference>
<evidence type="ECO:0000256" key="4">
    <source>
        <dbReference type="ARBA" id="ARBA00022729"/>
    </source>
</evidence>
<evidence type="ECO:0000313" key="6">
    <source>
        <dbReference type="EMBL" id="KAF6343296.1"/>
    </source>
</evidence>
<comment type="subcellular location">
    <subcellularLocation>
        <location evidence="1">Secreted</location>
    </subcellularLocation>
</comment>
<keyword evidence="4 5" id="KW-0732">Signal</keyword>
<dbReference type="PROSITE" id="PS51257">
    <property type="entry name" value="PROKAR_LIPOPROTEIN"/>
    <property type="match status" value="1"/>
</dbReference>
<keyword evidence="7" id="KW-1185">Reference proteome</keyword>
<feature type="chain" id="PRO_5029442466" evidence="5">
    <location>
        <begin position="21"/>
        <end position="194"/>
    </location>
</feature>
<dbReference type="PANTHER" id="PTHR14380">
    <property type="entry name" value="PLACENTA-SPECIFIC PROTEIN 1"/>
    <property type="match status" value="1"/>
</dbReference>
<protein>
    <submittedName>
        <fullName evidence="6">Oocyte secreted protein family member 3</fullName>
    </submittedName>
</protein>
<dbReference type="Gene3D" id="2.60.40.3210">
    <property type="entry name" value="Zona pellucida, ZP-N domain"/>
    <property type="match status" value="1"/>
</dbReference>
<evidence type="ECO:0000256" key="3">
    <source>
        <dbReference type="ARBA" id="ARBA00022525"/>
    </source>
</evidence>
<proteinExistence type="inferred from homology"/>
<dbReference type="Proteomes" id="UP000558488">
    <property type="component" value="Unassembled WGS sequence"/>
</dbReference>
<dbReference type="AlphaFoldDB" id="A0A7J7X1F9"/>
<accession>A0A7J7X1F9</accession>
<evidence type="ECO:0000313" key="7">
    <source>
        <dbReference type="Proteomes" id="UP000558488"/>
    </source>
</evidence>
<comment type="caution">
    <text evidence="6">The sequence shown here is derived from an EMBL/GenBank/DDBJ whole genome shotgun (WGS) entry which is preliminary data.</text>
</comment>
<name>A0A7J7X1F9_PIPKU</name>
<feature type="signal peptide" evidence="5">
    <location>
        <begin position="1"/>
        <end position="20"/>
    </location>
</feature>
<dbReference type="OrthoDB" id="9450704at2759"/>
<evidence type="ECO:0000256" key="5">
    <source>
        <dbReference type="SAM" id="SignalP"/>
    </source>
</evidence>
<organism evidence="6 7">
    <name type="scientific">Pipistrellus kuhlii</name>
    <name type="common">Kuhl's pipistrelle</name>
    <dbReference type="NCBI Taxonomy" id="59472"/>
    <lineage>
        <taxon>Eukaryota</taxon>
        <taxon>Metazoa</taxon>
        <taxon>Chordata</taxon>
        <taxon>Craniata</taxon>
        <taxon>Vertebrata</taxon>
        <taxon>Euteleostomi</taxon>
        <taxon>Mammalia</taxon>
        <taxon>Eutheria</taxon>
        <taxon>Laurasiatheria</taxon>
        <taxon>Chiroptera</taxon>
        <taxon>Yangochiroptera</taxon>
        <taxon>Vespertilionidae</taxon>
        <taxon>Pipistrellus</taxon>
    </lineage>
</organism>
<dbReference type="EMBL" id="JACAGB010000009">
    <property type="protein sequence ID" value="KAF6343296.1"/>
    <property type="molecule type" value="Genomic_DNA"/>
</dbReference>